<dbReference type="EMBL" id="VSWC01000054">
    <property type="protein sequence ID" value="KAA1100236.1"/>
    <property type="molecule type" value="Genomic_DNA"/>
</dbReference>
<feature type="region of interest" description="Disordered" evidence="1">
    <location>
        <begin position="541"/>
        <end position="561"/>
    </location>
</feature>
<evidence type="ECO:0000313" key="5">
    <source>
        <dbReference type="Proteomes" id="UP000325313"/>
    </source>
</evidence>
<evidence type="ECO:0000313" key="4">
    <source>
        <dbReference type="Proteomes" id="UP000324748"/>
    </source>
</evidence>
<feature type="region of interest" description="Disordered" evidence="1">
    <location>
        <begin position="576"/>
        <end position="658"/>
    </location>
</feature>
<keyword evidence="4" id="KW-1185">Reference proteome</keyword>
<dbReference type="Proteomes" id="UP000324748">
    <property type="component" value="Unassembled WGS sequence"/>
</dbReference>
<organism evidence="3 5">
    <name type="scientific">Puccinia graminis f. sp. tritici</name>
    <dbReference type="NCBI Taxonomy" id="56615"/>
    <lineage>
        <taxon>Eukaryota</taxon>
        <taxon>Fungi</taxon>
        <taxon>Dikarya</taxon>
        <taxon>Basidiomycota</taxon>
        <taxon>Pucciniomycotina</taxon>
        <taxon>Pucciniomycetes</taxon>
        <taxon>Pucciniales</taxon>
        <taxon>Pucciniaceae</taxon>
        <taxon>Puccinia</taxon>
    </lineage>
</organism>
<protein>
    <submittedName>
        <fullName evidence="3">Uncharacterized protein</fullName>
    </submittedName>
</protein>
<feature type="region of interest" description="Disordered" evidence="1">
    <location>
        <begin position="155"/>
        <end position="225"/>
    </location>
</feature>
<comment type="caution">
    <text evidence="3">The sequence shown here is derived from an EMBL/GenBank/DDBJ whole genome shotgun (WGS) entry which is preliminary data.</text>
</comment>
<reference evidence="4 5" key="1">
    <citation type="submission" date="2019-05" db="EMBL/GenBank/DDBJ databases">
        <title>Emergence of the Ug99 lineage of the wheat stem rust pathogen through somatic hybridization.</title>
        <authorList>
            <person name="Li F."/>
            <person name="Upadhyaya N.M."/>
            <person name="Sperschneider J."/>
            <person name="Matny O."/>
            <person name="Nguyen-Phuc H."/>
            <person name="Mago R."/>
            <person name="Raley C."/>
            <person name="Miller M.E."/>
            <person name="Silverstein K.A.T."/>
            <person name="Henningsen E."/>
            <person name="Hirsch C.D."/>
            <person name="Visser B."/>
            <person name="Pretorius Z.A."/>
            <person name="Steffenson B.J."/>
            <person name="Schwessinger B."/>
            <person name="Dodds P.N."/>
            <person name="Figueroa M."/>
        </authorList>
    </citation>
    <scope>NUCLEOTIDE SEQUENCE [LARGE SCALE GENOMIC DNA]</scope>
    <source>
        <strain evidence="2">21-0</strain>
        <strain evidence="3 5">Ug99</strain>
    </source>
</reference>
<feature type="compositionally biased region" description="Acidic residues" evidence="1">
    <location>
        <begin position="45"/>
        <end position="61"/>
    </location>
</feature>
<dbReference type="AlphaFoldDB" id="A0A5B0R6R0"/>
<accession>A0A5B0R6R0</accession>
<evidence type="ECO:0000256" key="1">
    <source>
        <dbReference type="SAM" id="MobiDB-lite"/>
    </source>
</evidence>
<dbReference type="EMBL" id="VDEP01000242">
    <property type="protein sequence ID" value="KAA1120604.1"/>
    <property type="molecule type" value="Genomic_DNA"/>
</dbReference>
<feature type="region of interest" description="Disordered" evidence="1">
    <location>
        <begin position="485"/>
        <end position="506"/>
    </location>
</feature>
<feature type="compositionally biased region" description="Polar residues" evidence="1">
    <location>
        <begin position="586"/>
        <end position="604"/>
    </location>
</feature>
<feature type="region of interest" description="Disordered" evidence="1">
    <location>
        <begin position="1"/>
        <end position="96"/>
    </location>
</feature>
<feature type="compositionally biased region" description="Polar residues" evidence="1">
    <location>
        <begin position="207"/>
        <end position="225"/>
    </location>
</feature>
<dbReference type="OrthoDB" id="2507125at2759"/>
<evidence type="ECO:0000313" key="2">
    <source>
        <dbReference type="EMBL" id="KAA1100236.1"/>
    </source>
</evidence>
<proteinExistence type="predicted"/>
<name>A0A5B0R6R0_PUCGR</name>
<sequence length="769" mass="84397">MRLNLTGLSSNRSNPSSPSPSPLTEHDPLGSSDYIQVYNHHQADQQEDCSDEIDSTTDLDDPFQNVSTPDSLAADFDSDTGSHHHHQQQPSDNNTLLSHQRAQILTTTLDLKLNHHLQPSSPTNQPSLHLDLSCVNSDDTDASITSLFSFPDPLNSTDQIIPSTRSDQYDSDWLERSPNRASELASSSPRSDHHTSLTSDQLDFKSSRSPSLTDGDLQTHTSFSSPTSPLFHTAAGSDLSHRLHVFLCGHQISHSQSIEILSNLRMNFSQFDFLAPNPTLAPSQGAIDWKWPSHSRFRQAVSRALSDSVYSLGSVNNNNNYTGDLMYQTSWLEITFSDLTALSGHDQRSFLSSSPEIPALIIHTTRSPDCFPTDWLNELSLACPGHLESFKVLPILLDENKSILRALVHGFQVLCGLNNHPTDPIAAKSSVSEPLMTEQSAAPIGLLLQQDTPDSMDRLLRPHDLGMMSAPSVAKLHQLLVPFEPLPKPDQRNVDQSPPPSPPSSAGSKFLAMLACLVAIVAAAVLVIQPQALGHQSALPTLSSVEPSRSLSPTERVNMTSETSGLLPITKEMSTTVAPTQAPRENFSTSSKQPTIFPTENLESTDGEKETVGFEQAIDTVDSDEKVGSERSSNQDQPIPADPIEGEDGPKPALKRFPGTSKIIALPPVFERFRTARVARLLKSSSIYNRSTLKTLFSLTDDQRSSLFSALEDFELDPVQLRLWGKRLPPRVRKGLLNLRHQPKLCLKHLCRNSLPISSLLPSTCDPNL</sequence>
<dbReference type="Proteomes" id="UP000325313">
    <property type="component" value="Unassembled WGS sequence"/>
</dbReference>
<gene>
    <name evidence="2" type="ORF">PGT21_032220</name>
    <name evidence="3" type="ORF">PGTUg99_007542</name>
</gene>
<feature type="compositionally biased region" description="Polar residues" evidence="1">
    <location>
        <begin position="155"/>
        <end position="166"/>
    </location>
</feature>
<evidence type="ECO:0000313" key="3">
    <source>
        <dbReference type="EMBL" id="KAA1120604.1"/>
    </source>
</evidence>